<evidence type="ECO:0000313" key="1">
    <source>
        <dbReference type="EMBL" id="OHA55798.1"/>
    </source>
</evidence>
<evidence type="ECO:0008006" key="3">
    <source>
        <dbReference type="Google" id="ProtNLM"/>
    </source>
</evidence>
<proteinExistence type="predicted"/>
<comment type="caution">
    <text evidence="1">The sequence shown here is derived from an EMBL/GenBank/DDBJ whole genome shotgun (WGS) entry which is preliminary data.</text>
</comment>
<accession>A0A1G2Q5H8</accession>
<evidence type="ECO:0000313" key="2">
    <source>
        <dbReference type="Proteomes" id="UP000178936"/>
    </source>
</evidence>
<protein>
    <recommendedName>
        <fullName evidence="3">Polymerase nucleotidyl transferase domain-containing protein</fullName>
    </recommendedName>
</protein>
<reference evidence="1 2" key="1">
    <citation type="journal article" date="2016" name="Nat. Commun.">
        <title>Thousands of microbial genomes shed light on interconnected biogeochemical processes in an aquifer system.</title>
        <authorList>
            <person name="Anantharaman K."/>
            <person name="Brown C.T."/>
            <person name="Hug L.A."/>
            <person name="Sharon I."/>
            <person name="Castelle C.J."/>
            <person name="Probst A.J."/>
            <person name="Thomas B.C."/>
            <person name="Singh A."/>
            <person name="Wilkins M.J."/>
            <person name="Karaoz U."/>
            <person name="Brodie E.L."/>
            <person name="Williams K.H."/>
            <person name="Hubbard S.S."/>
            <person name="Banfield J.F."/>
        </authorList>
    </citation>
    <scope>NUCLEOTIDE SEQUENCE [LARGE SCALE GENOMIC DNA]</scope>
</reference>
<dbReference type="EMBL" id="MHTB01000004">
    <property type="protein sequence ID" value="OHA55798.1"/>
    <property type="molecule type" value="Genomic_DNA"/>
</dbReference>
<name>A0A1G2Q5H8_9BACT</name>
<sequence length="313" mass="35893">MVPLERAILNTLVWFDLWHQPLTAFECWYFLWNEDGLVADSIPSEVSSALISLENKKLVKINRNFWQLADSPSYTEERLARARWSIGKRQRAERAAKLIMKLPFVRLVALVNTNASEGAKSDSDIDLLIIVKAGRIFLSRLLITILVQLLGWRRHGVKVANRICLSFYLADNELNIKSLAYPDDPYLIYWLASLQPLADFGTFNNLLADNAWAQNFIPHRYLVFKAANTQTVANSKLIWPEQALVGRLGDVLEYGARRLQLFLISRHKDSRLGDGSSAVVVSNNILKFHESDQRPQLAKNFRERQQQILAKYI</sequence>
<dbReference type="Proteomes" id="UP000178936">
    <property type="component" value="Unassembled WGS sequence"/>
</dbReference>
<gene>
    <name evidence="1" type="ORF">A2226_02360</name>
</gene>
<organism evidence="1 2">
    <name type="scientific">Candidatus Veblenbacteria bacterium RIFOXYA2_FULL_43_9</name>
    <dbReference type="NCBI Taxonomy" id="1802425"/>
    <lineage>
        <taxon>Bacteria</taxon>
        <taxon>Candidatus Vebleniibacteriota</taxon>
    </lineage>
</organism>
<dbReference type="AlphaFoldDB" id="A0A1G2Q5H8"/>